<dbReference type="PANTHER" id="PTHR46889:SF4">
    <property type="entry name" value="TRANSPOSASE INSO FOR INSERTION SEQUENCE ELEMENT IS911B-RELATED"/>
    <property type="match status" value="1"/>
</dbReference>
<protein>
    <submittedName>
        <fullName evidence="2">DDE-type integrase/transposase/recombinase</fullName>
    </submittedName>
</protein>
<evidence type="ECO:0000313" key="3">
    <source>
        <dbReference type="Proteomes" id="UP000660885"/>
    </source>
</evidence>
<dbReference type="PANTHER" id="PTHR46889">
    <property type="entry name" value="TRANSPOSASE INSF FOR INSERTION SEQUENCE IS3B-RELATED"/>
    <property type="match status" value="1"/>
</dbReference>
<dbReference type="Pfam" id="PF00665">
    <property type="entry name" value="rve"/>
    <property type="match status" value="1"/>
</dbReference>
<dbReference type="InterPro" id="IPR036397">
    <property type="entry name" value="RNaseH_sf"/>
</dbReference>
<dbReference type="EMBL" id="JAETWB010000022">
    <property type="protein sequence ID" value="MBL6081186.1"/>
    <property type="molecule type" value="Genomic_DNA"/>
</dbReference>
<accession>A0ABS1U945</accession>
<dbReference type="Proteomes" id="UP000660885">
    <property type="component" value="Unassembled WGS sequence"/>
</dbReference>
<reference evidence="2 3" key="1">
    <citation type="submission" date="2021-01" db="EMBL/GenBank/DDBJ databases">
        <title>Belnapia mucosa sp. nov. and Belnapia arida sp. nov., isolated from the Tabernas Desert (Almeria, Spain).</title>
        <authorList>
            <person name="Molina-Menor E."/>
            <person name="Vidal-Verdu A."/>
            <person name="Calonge A."/>
            <person name="Satari L."/>
            <person name="Pereto J."/>
            <person name="Porcar M."/>
        </authorList>
    </citation>
    <scope>NUCLEOTIDE SEQUENCE [LARGE SCALE GENOMIC DNA]</scope>
    <source>
        <strain evidence="2 3">T18</strain>
    </source>
</reference>
<evidence type="ECO:0000313" key="2">
    <source>
        <dbReference type="EMBL" id="MBL6081186.1"/>
    </source>
</evidence>
<dbReference type="InterPro" id="IPR050900">
    <property type="entry name" value="Transposase_IS3/IS150/IS904"/>
</dbReference>
<keyword evidence="3" id="KW-1185">Reference proteome</keyword>
<dbReference type="InterPro" id="IPR012337">
    <property type="entry name" value="RNaseH-like_sf"/>
</dbReference>
<dbReference type="InterPro" id="IPR001584">
    <property type="entry name" value="Integrase_cat-core"/>
</dbReference>
<gene>
    <name evidence="2" type="ORF">JMJ56_24605</name>
</gene>
<name>A0ABS1U945_9PROT</name>
<sequence length="64" mass="6893">MGWATANHLRTELVLDALDMAVGQRRPHEVIHHSDQGSQYTSLAFGKRCREAGVGLSMGSVGDA</sequence>
<proteinExistence type="predicted"/>
<dbReference type="SUPFAM" id="SSF53098">
    <property type="entry name" value="Ribonuclease H-like"/>
    <property type="match status" value="1"/>
</dbReference>
<comment type="caution">
    <text evidence="2">The sequence shown here is derived from an EMBL/GenBank/DDBJ whole genome shotgun (WGS) entry which is preliminary data.</text>
</comment>
<dbReference type="Gene3D" id="3.30.420.10">
    <property type="entry name" value="Ribonuclease H-like superfamily/Ribonuclease H"/>
    <property type="match status" value="1"/>
</dbReference>
<feature type="domain" description="Integrase catalytic" evidence="1">
    <location>
        <begin position="1"/>
        <end position="63"/>
    </location>
</feature>
<evidence type="ECO:0000259" key="1">
    <source>
        <dbReference type="Pfam" id="PF00665"/>
    </source>
</evidence>
<organism evidence="2 3">
    <name type="scientific">Belnapia arida</name>
    <dbReference type="NCBI Taxonomy" id="2804533"/>
    <lineage>
        <taxon>Bacteria</taxon>
        <taxon>Pseudomonadati</taxon>
        <taxon>Pseudomonadota</taxon>
        <taxon>Alphaproteobacteria</taxon>
        <taxon>Acetobacterales</taxon>
        <taxon>Roseomonadaceae</taxon>
        <taxon>Belnapia</taxon>
    </lineage>
</organism>